<dbReference type="Proteomes" id="UP000593567">
    <property type="component" value="Unassembled WGS sequence"/>
</dbReference>
<dbReference type="GO" id="GO:0004601">
    <property type="term" value="F:peroxidase activity"/>
    <property type="evidence" value="ECO:0007669"/>
    <property type="project" value="InterPro"/>
</dbReference>
<dbReference type="InterPro" id="IPR037120">
    <property type="entry name" value="Haem_peroxidase_sf_animal"/>
</dbReference>
<proteinExistence type="predicted"/>
<name>A0A7J7JJJ0_BUGNE</name>
<comment type="subcellular location">
    <subcellularLocation>
        <location evidence="1">Secreted</location>
    </subcellularLocation>
</comment>
<dbReference type="GO" id="GO:0020037">
    <property type="term" value="F:heme binding"/>
    <property type="evidence" value="ECO:0007669"/>
    <property type="project" value="InterPro"/>
</dbReference>
<keyword evidence="3" id="KW-0325">Glycoprotein</keyword>
<gene>
    <name evidence="5" type="ORF">EB796_015718</name>
</gene>
<feature type="binding site" description="axial binding residue" evidence="4">
    <location>
        <position position="261"/>
    </location>
    <ligand>
        <name>heme b</name>
        <dbReference type="ChEBI" id="CHEBI:60344"/>
    </ligand>
    <ligandPart>
        <name>Fe</name>
        <dbReference type="ChEBI" id="CHEBI:18248"/>
    </ligandPart>
</feature>
<accession>A0A7J7JJJ0</accession>
<keyword evidence="4" id="KW-0408">Iron</keyword>
<evidence type="ECO:0000313" key="5">
    <source>
        <dbReference type="EMBL" id="KAF6025973.1"/>
    </source>
</evidence>
<reference evidence="5" key="1">
    <citation type="submission" date="2020-06" db="EMBL/GenBank/DDBJ databases">
        <title>Draft genome of Bugula neritina, a colonial animal packing powerful symbionts and potential medicines.</title>
        <authorList>
            <person name="Rayko M."/>
        </authorList>
    </citation>
    <scope>NUCLEOTIDE SEQUENCE [LARGE SCALE GENOMIC DNA]</scope>
    <source>
        <strain evidence="5">Kwan_BN1</strain>
    </source>
</reference>
<dbReference type="EMBL" id="VXIV02002382">
    <property type="protein sequence ID" value="KAF6025973.1"/>
    <property type="molecule type" value="Genomic_DNA"/>
</dbReference>
<keyword evidence="4" id="KW-0479">Metal-binding</keyword>
<organism evidence="5 6">
    <name type="scientific">Bugula neritina</name>
    <name type="common">Brown bryozoan</name>
    <name type="synonym">Sertularia neritina</name>
    <dbReference type="NCBI Taxonomy" id="10212"/>
    <lineage>
        <taxon>Eukaryota</taxon>
        <taxon>Metazoa</taxon>
        <taxon>Spiralia</taxon>
        <taxon>Lophotrochozoa</taxon>
        <taxon>Bryozoa</taxon>
        <taxon>Gymnolaemata</taxon>
        <taxon>Cheilostomatida</taxon>
        <taxon>Flustrina</taxon>
        <taxon>Buguloidea</taxon>
        <taxon>Bugulidae</taxon>
        <taxon>Bugula</taxon>
    </lineage>
</organism>
<evidence type="ECO:0000256" key="2">
    <source>
        <dbReference type="ARBA" id="ARBA00022525"/>
    </source>
</evidence>
<dbReference type="GO" id="GO:0046872">
    <property type="term" value="F:metal ion binding"/>
    <property type="evidence" value="ECO:0007669"/>
    <property type="project" value="UniProtKB-KW"/>
</dbReference>
<sequence>MLTYHDYAVADTSCCADEIAETVHGRGATSAQINAIRESVKKFRGDICQQIELSNDPVYKGPICMNSVRSKSAPNHNCARGPRQQMNSITHVFDASNVYGSSQAELNRLRDSSGGRLKTQTVNGVSLPPQDTRDCSASKLKAKRCPFLGGDARINTTPNLISAITAFVNKHNQIAKGLATQNPQWDNEKLFQETRKIISAIQSNIHFYEYLPIVLGSTIMRKYRLSSYAGYDRNTTLLFFFMKLNKIALNELAGAAFRFGHSSIDGFFTVVKDNGQSDFIDLKDNFFNSDLIYKDGVKQCAKGLSEDKPWDVDRHYPSQVTPATLLHYVTYIISD</sequence>
<dbReference type="Gene3D" id="1.10.640.10">
    <property type="entry name" value="Haem peroxidase domain superfamily, animal type"/>
    <property type="match status" value="1"/>
</dbReference>
<dbReference type="SUPFAM" id="SSF48113">
    <property type="entry name" value="Heme-dependent peroxidases"/>
    <property type="match status" value="1"/>
</dbReference>
<evidence type="ECO:0000313" key="6">
    <source>
        <dbReference type="Proteomes" id="UP000593567"/>
    </source>
</evidence>
<evidence type="ECO:0000256" key="4">
    <source>
        <dbReference type="PIRSR" id="PIRSR619791-2"/>
    </source>
</evidence>
<dbReference type="GO" id="GO:0005576">
    <property type="term" value="C:extracellular region"/>
    <property type="evidence" value="ECO:0007669"/>
    <property type="project" value="UniProtKB-SubCell"/>
</dbReference>
<dbReference type="OrthoDB" id="6160029at2759"/>
<evidence type="ECO:0000256" key="1">
    <source>
        <dbReference type="ARBA" id="ARBA00004613"/>
    </source>
</evidence>
<dbReference type="PANTHER" id="PTHR11475:SF4">
    <property type="entry name" value="CHORION PEROXIDASE"/>
    <property type="match status" value="1"/>
</dbReference>
<keyword evidence="6" id="KW-1185">Reference proteome</keyword>
<dbReference type="Pfam" id="PF03098">
    <property type="entry name" value="An_peroxidase"/>
    <property type="match status" value="1"/>
</dbReference>
<comment type="caution">
    <text evidence="5">The sequence shown here is derived from an EMBL/GenBank/DDBJ whole genome shotgun (WGS) entry which is preliminary data.</text>
</comment>
<protein>
    <submittedName>
        <fullName evidence="5">Uncharacterized protein</fullName>
    </submittedName>
</protein>
<dbReference type="PROSITE" id="PS50292">
    <property type="entry name" value="PEROXIDASE_3"/>
    <property type="match status" value="1"/>
</dbReference>
<dbReference type="GO" id="GO:0006979">
    <property type="term" value="P:response to oxidative stress"/>
    <property type="evidence" value="ECO:0007669"/>
    <property type="project" value="InterPro"/>
</dbReference>
<dbReference type="InterPro" id="IPR010255">
    <property type="entry name" value="Haem_peroxidase_sf"/>
</dbReference>
<dbReference type="InterPro" id="IPR019791">
    <property type="entry name" value="Haem_peroxidase_animal"/>
</dbReference>
<keyword evidence="4" id="KW-0349">Heme</keyword>
<keyword evidence="2" id="KW-0964">Secreted</keyword>
<evidence type="ECO:0000256" key="3">
    <source>
        <dbReference type="ARBA" id="ARBA00023180"/>
    </source>
</evidence>
<dbReference type="PRINTS" id="PR00457">
    <property type="entry name" value="ANPEROXIDASE"/>
</dbReference>
<dbReference type="AlphaFoldDB" id="A0A7J7JJJ0"/>
<dbReference type="PANTHER" id="PTHR11475">
    <property type="entry name" value="OXIDASE/PEROXIDASE"/>
    <property type="match status" value="1"/>
</dbReference>